<evidence type="ECO:0000256" key="1">
    <source>
        <dbReference type="SAM" id="MobiDB-lite"/>
    </source>
</evidence>
<feature type="compositionally biased region" description="Basic and acidic residues" evidence="1">
    <location>
        <begin position="40"/>
        <end position="49"/>
    </location>
</feature>
<dbReference type="EMBL" id="REGN01000515">
    <property type="protein sequence ID" value="RNA41350.1"/>
    <property type="molecule type" value="Genomic_DNA"/>
</dbReference>
<reference evidence="2 3" key="1">
    <citation type="journal article" date="2018" name="Sci. Rep.">
        <title>Genomic signatures of local adaptation to the degree of environmental predictability in rotifers.</title>
        <authorList>
            <person name="Franch-Gras L."/>
            <person name="Hahn C."/>
            <person name="Garcia-Roger E.M."/>
            <person name="Carmona M.J."/>
            <person name="Serra M."/>
            <person name="Gomez A."/>
        </authorList>
    </citation>
    <scope>NUCLEOTIDE SEQUENCE [LARGE SCALE GENOMIC DNA]</scope>
    <source>
        <strain evidence="2">HYR1</strain>
    </source>
</reference>
<protein>
    <submittedName>
        <fullName evidence="2">Uncharacterized protein</fullName>
    </submittedName>
</protein>
<keyword evidence="3" id="KW-1185">Reference proteome</keyword>
<feature type="compositionally biased region" description="Polar residues" evidence="1">
    <location>
        <begin position="28"/>
        <end position="37"/>
    </location>
</feature>
<feature type="region of interest" description="Disordered" evidence="1">
    <location>
        <begin position="28"/>
        <end position="49"/>
    </location>
</feature>
<gene>
    <name evidence="2" type="ORF">BpHYR1_050430</name>
</gene>
<dbReference type="AlphaFoldDB" id="A0A3M7T0K2"/>
<organism evidence="2 3">
    <name type="scientific">Brachionus plicatilis</name>
    <name type="common">Marine rotifer</name>
    <name type="synonym">Brachionus muelleri</name>
    <dbReference type="NCBI Taxonomy" id="10195"/>
    <lineage>
        <taxon>Eukaryota</taxon>
        <taxon>Metazoa</taxon>
        <taxon>Spiralia</taxon>
        <taxon>Gnathifera</taxon>
        <taxon>Rotifera</taxon>
        <taxon>Eurotatoria</taxon>
        <taxon>Monogononta</taxon>
        <taxon>Pseudotrocha</taxon>
        <taxon>Ploima</taxon>
        <taxon>Brachionidae</taxon>
        <taxon>Brachionus</taxon>
    </lineage>
</organism>
<evidence type="ECO:0000313" key="3">
    <source>
        <dbReference type="Proteomes" id="UP000276133"/>
    </source>
</evidence>
<proteinExistence type="predicted"/>
<name>A0A3M7T0K2_BRAPC</name>
<evidence type="ECO:0000313" key="2">
    <source>
        <dbReference type="EMBL" id="RNA41350.1"/>
    </source>
</evidence>
<sequence length="88" mass="9957">MTSLLKSLALNSLRGTTRAESNLFRHQTGSKTCLHSTSTRRHEETDAKNESNSLLPFHVVIKAAIFISKFLESLFSEKKFQLKSNDMT</sequence>
<comment type="caution">
    <text evidence="2">The sequence shown here is derived from an EMBL/GenBank/DDBJ whole genome shotgun (WGS) entry which is preliminary data.</text>
</comment>
<dbReference type="Proteomes" id="UP000276133">
    <property type="component" value="Unassembled WGS sequence"/>
</dbReference>
<accession>A0A3M7T0K2</accession>